<evidence type="ECO:0000256" key="1">
    <source>
        <dbReference type="SAM" id="MobiDB-lite"/>
    </source>
</evidence>
<gene>
    <name evidence="2" type="ORF">ABEG18_17905</name>
</gene>
<protein>
    <submittedName>
        <fullName evidence="2">Uncharacterized protein</fullName>
    </submittedName>
</protein>
<reference evidence="2" key="1">
    <citation type="submission" date="2024-05" db="EMBL/GenBank/DDBJ databases">
        <authorList>
            <person name="Kim S."/>
            <person name="Heo J."/>
            <person name="Choi H."/>
            <person name="Choi Y."/>
            <person name="Kwon S.-W."/>
            <person name="Kim Y."/>
        </authorList>
    </citation>
    <scope>NUCLEOTIDE SEQUENCE</scope>
    <source>
        <strain evidence="2">KACC 23698</strain>
    </source>
</reference>
<name>A0AAU7JBH8_9HYPH</name>
<dbReference type="AlphaFoldDB" id="A0AAU7JBH8"/>
<dbReference type="EMBL" id="CP157484">
    <property type="protein sequence ID" value="XBO37587.1"/>
    <property type="molecule type" value="Genomic_DNA"/>
</dbReference>
<feature type="region of interest" description="Disordered" evidence="1">
    <location>
        <begin position="1"/>
        <end position="77"/>
    </location>
</feature>
<sequence>MTQTPSPRRPAPDDIPPDQRSDAIEPTLPVEDEDVDPLEPGGIAPGSPPGETFGSTGAVPIPEAELRERAKRRNDLG</sequence>
<feature type="compositionally biased region" description="Basic and acidic residues" evidence="1">
    <location>
        <begin position="64"/>
        <end position="77"/>
    </location>
</feature>
<accession>A0AAU7JBH8</accession>
<proteinExistence type="predicted"/>
<organism evidence="2">
    <name type="scientific">Alsobacter sp. KACC 23698</name>
    <dbReference type="NCBI Taxonomy" id="3149229"/>
    <lineage>
        <taxon>Bacteria</taxon>
        <taxon>Pseudomonadati</taxon>
        <taxon>Pseudomonadota</taxon>
        <taxon>Alphaproteobacteria</taxon>
        <taxon>Hyphomicrobiales</taxon>
        <taxon>Alsobacteraceae</taxon>
        <taxon>Alsobacter</taxon>
    </lineage>
</organism>
<evidence type="ECO:0000313" key="2">
    <source>
        <dbReference type="EMBL" id="XBO37587.1"/>
    </source>
</evidence>
<dbReference type="RefSeq" id="WP_406854410.1">
    <property type="nucleotide sequence ID" value="NZ_CP157484.1"/>
</dbReference>